<reference evidence="2 3" key="1">
    <citation type="journal article" date="2021" name="BMC Genomics">
        <title>Datura genome reveals duplications of psychoactive alkaloid biosynthetic genes and high mutation rate following tissue culture.</title>
        <authorList>
            <person name="Rajewski A."/>
            <person name="Carter-House D."/>
            <person name="Stajich J."/>
            <person name="Litt A."/>
        </authorList>
    </citation>
    <scope>NUCLEOTIDE SEQUENCE [LARGE SCALE GENOMIC DNA]</scope>
    <source>
        <strain evidence="2">AR-01</strain>
    </source>
</reference>
<evidence type="ECO:0000256" key="1">
    <source>
        <dbReference type="SAM" id="MobiDB-lite"/>
    </source>
</evidence>
<organism evidence="2 3">
    <name type="scientific">Datura stramonium</name>
    <name type="common">Jimsonweed</name>
    <name type="synonym">Common thornapple</name>
    <dbReference type="NCBI Taxonomy" id="4076"/>
    <lineage>
        <taxon>Eukaryota</taxon>
        <taxon>Viridiplantae</taxon>
        <taxon>Streptophyta</taxon>
        <taxon>Embryophyta</taxon>
        <taxon>Tracheophyta</taxon>
        <taxon>Spermatophyta</taxon>
        <taxon>Magnoliopsida</taxon>
        <taxon>eudicotyledons</taxon>
        <taxon>Gunneridae</taxon>
        <taxon>Pentapetalae</taxon>
        <taxon>asterids</taxon>
        <taxon>lamiids</taxon>
        <taxon>Solanales</taxon>
        <taxon>Solanaceae</taxon>
        <taxon>Solanoideae</taxon>
        <taxon>Datureae</taxon>
        <taxon>Datura</taxon>
    </lineage>
</organism>
<feature type="region of interest" description="Disordered" evidence="1">
    <location>
        <begin position="137"/>
        <end position="165"/>
    </location>
</feature>
<accession>A0ABS8V870</accession>
<feature type="region of interest" description="Disordered" evidence="1">
    <location>
        <begin position="58"/>
        <end position="122"/>
    </location>
</feature>
<dbReference type="EMBL" id="JACEIK010003793">
    <property type="protein sequence ID" value="MCD9643142.1"/>
    <property type="molecule type" value="Genomic_DNA"/>
</dbReference>
<dbReference type="Proteomes" id="UP000823775">
    <property type="component" value="Unassembled WGS sequence"/>
</dbReference>
<feature type="compositionally biased region" description="Basic and acidic residues" evidence="1">
    <location>
        <begin position="58"/>
        <end position="69"/>
    </location>
</feature>
<proteinExistence type="predicted"/>
<protein>
    <submittedName>
        <fullName evidence="2">Uncharacterized protein</fullName>
    </submittedName>
</protein>
<gene>
    <name evidence="2" type="ORF">HAX54_030319</name>
</gene>
<dbReference type="PANTHER" id="PTHR37736">
    <property type="entry name" value="GLYCINE-RICH PROTEIN"/>
    <property type="match status" value="1"/>
</dbReference>
<feature type="compositionally biased region" description="Low complexity" evidence="1">
    <location>
        <begin position="109"/>
        <end position="122"/>
    </location>
</feature>
<sequence>MLLRFEIVSNQDAVPKEEYASSQGNDTCEIQASTVEEMPQGENLSELPAEAEEVRRWAEGDDNLKDANFKEQQSGPRKSHQNQNYRGNRNGGGGVHRGYSDGRGGRGRGVSYRNGRNQYYDQSSNYYQKSYCNNYRGRGGRGGTVGGHYNPHTSGGQAGNLSIDS</sequence>
<dbReference type="PANTHER" id="PTHR37736:SF1">
    <property type="entry name" value="GLYCINE-RICH PROTEIN"/>
    <property type="match status" value="1"/>
</dbReference>
<evidence type="ECO:0000313" key="2">
    <source>
        <dbReference type="EMBL" id="MCD9643142.1"/>
    </source>
</evidence>
<feature type="compositionally biased region" description="Polar residues" evidence="1">
    <location>
        <begin position="151"/>
        <end position="165"/>
    </location>
</feature>
<evidence type="ECO:0000313" key="3">
    <source>
        <dbReference type="Proteomes" id="UP000823775"/>
    </source>
</evidence>
<name>A0ABS8V870_DATST</name>
<comment type="caution">
    <text evidence="2">The sequence shown here is derived from an EMBL/GenBank/DDBJ whole genome shotgun (WGS) entry which is preliminary data.</text>
</comment>
<keyword evidence="3" id="KW-1185">Reference proteome</keyword>